<sequence length="328" mass="35142">MLMRSLWDGLEIPALGFGGWAIGGPFFAGDVPLGWGAVDDDESIAAIHRALDLGIRFFDTASNYGGGHSEAVIGRALEGRKDVVIATKFGHVTNPATKQAEADNVAPEFITRIVEMSLRNLRREKIDLLQLHLGGLPISEAEAVFEQLSRMREAGKIDAFGWSTDDPERAAAFAGLDGFVSIQHNMNVLDPADAMIAVIEKAALVSIDRGPLAMGLLSGRFAPGDRLAANDVRSASLEWLTYFKDGRVSPEFSARLDAIRGCLTTGGRTLAQGAIGWLWARSPATLPIPGIRTVRQAEENAGALAFGPLPADVMDEIERLLGRSRVAA</sequence>
<dbReference type="Gene3D" id="3.20.20.100">
    <property type="entry name" value="NADP-dependent oxidoreductase domain"/>
    <property type="match status" value="1"/>
</dbReference>
<name>A0ABU0M0W7_9HYPH</name>
<dbReference type="InterPro" id="IPR023210">
    <property type="entry name" value="NADP_OxRdtase_dom"/>
</dbReference>
<feature type="domain" description="NADP-dependent oxidoreductase" evidence="2">
    <location>
        <begin position="15"/>
        <end position="320"/>
    </location>
</feature>
<dbReference type="InterPro" id="IPR036812">
    <property type="entry name" value="NAD(P)_OxRdtase_dom_sf"/>
</dbReference>
<accession>A0ABU0M0W7</accession>
<reference evidence="3 4" key="1">
    <citation type="submission" date="2023-07" db="EMBL/GenBank/DDBJ databases">
        <title>Genomic Encyclopedia of Type Strains, Phase IV (KMG-IV): sequencing the most valuable type-strain genomes for metagenomic binning, comparative biology and taxonomic classification.</title>
        <authorList>
            <person name="Goeker M."/>
        </authorList>
    </citation>
    <scope>NUCLEOTIDE SEQUENCE [LARGE SCALE GENOMIC DNA]</scope>
    <source>
        <strain evidence="3 4">B1-1</strain>
    </source>
</reference>
<comment type="caution">
    <text evidence="3">The sequence shown here is derived from an EMBL/GenBank/DDBJ whole genome shotgun (WGS) entry which is preliminary data.</text>
</comment>
<dbReference type="CDD" id="cd19086">
    <property type="entry name" value="AKR_AKR11C1"/>
    <property type="match status" value="1"/>
</dbReference>
<dbReference type="InterPro" id="IPR050523">
    <property type="entry name" value="AKR_Detox_Biosynth"/>
</dbReference>
<dbReference type="SUPFAM" id="SSF51430">
    <property type="entry name" value="NAD(P)-linked oxidoreductase"/>
    <property type="match status" value="1"/>
</dbReference>
<dbReference type="Pfam" id="PF00248">
    <property type="entry name" value="Aldo_ket_red"/>
    <property type="match status" value="1"/>
</dbReference>
<evidence type="ECO:0000313" key="3">
    <source>
        <dbReference type="EMBL" id="MDQ0514602.1"/>
    </source>
</evidence>
<dbReference type="PANTHER" id="PTHR43364">
    <property type="entry name" value="NADH-SPECIFIC METHYLGLYOXAL REDUCTASE-RELATED"/>
    <property type="match status" value="1"/>
</dbReference>
<keyword evidence="4" id="KW-1185">Reference proteome</keyword>
<evidence type="ECO:0000259" key="2">
    <source>
        <dbReference type="Pfam" id="PF00248"/>
    </source>
</evidence>
<gene>
    <name evidence="3" type="ORF">QO015_000215</name>
</gene>
<protein>
    <submittedName>
        <fullName evidence="3">Aryl-alcohol dehydrogenase-like predicted oxidoreductase</fullName>
    </submittedName>
</protein>
<evidence type="ECO:0000256" key="1">
    <source>
        <dbReference type="ARBA" id="ARBA00023002"/>
    </source>
</evidence>
<evidence type="ECO:0000313" key="4">
    <source>
        <dbReference type="Proteomes" id="UP001223743"/>
    </source>
</evidence>
<proteinExistence type="predicted"/>
<dbReference type="EMBL" id="JAUSWJ010000001">
    <property type="protein sequence ID" value="MDQ0514602.1"/>
    <property type="molecule type" value="Genomic_DNA"/>
</dbReference>
<dbReference type="RefSeq" id="WP_266282045.1">
    <property type="nucleotide sequence ID" value="NZ_JAPKNF010000001.1"/>
</dbReference>
<dbReference type="Proteomes" id="UP001223743">
    <property type="component" value="Unassembled WGS sequence"/>
</dbReference>
<dbReference type="PANTHER" id="PTHR43364:SF4">
    <property type="entry name" value="NAD(P)-LINKED OXIDOREDUCTASE SUPERFAMILY PROTEIN"/>
    <property type="match status" value="1"/>
</dbReference>
<organism evidence="3 4">
    <name type="scientific">Kaistia geumhonensis</name>
    <dbReference type="NCBI Taxonomy" id="410839"/>
    <lineage>
        <taxon>Bacteria</taxon>
        <taxon>Pseudomonadati</taxon>
        <taxon>Pseudomonadota</taxon>
        <taxon>Alphaproteobacteria</taxon>
        <taxon>Hyphomicrobiales</taxon>
        <taxon>Kaistiaceae</taxon>
        <taxon>Kaistia</taxon>
    </lineage>
</organism>
<keyword evidence="1" id="KW-0560">Oxidoreductase</keyword>